<dbReference type="EMBL" id="CP113162">
    <property type="protein sequence ID" value="WEF52996.1"/>
    <property type="molecule type" value="Genomic_DNA"/>
</dbReference>
<keyword evidence="5 6" id="KW-0472">Membrane</keyword>
<dbReference type="InterPro" id="IPR030922">
    <property type="entry name" value="LptF"/>
</dbReference>
<keyword evidence="8" id="KW-1185">Reference proteome</keyword>
<feature type="transmembrane region" description="Helical" evidence="6">
    <location>
        <begin position="20"/>
        <end position="42"/>
    </location>
</feature>
<evidence type="ECO:0000256" key="6">
    <source>
        <dbReference type="SAM" id="Phobius"/>
    </source>
</evidence>
<feature type="transmembrane region" description="Helical" evidence="6">
    <location>
        <begin position="316"/>
        <end position="335"/>
    </location>
</feature>
<comment type="subcellular location">
    <subcellularLocation>
        <location evidence="1">Cell membrane</location>
        <topology evidence="1">Multi-pass membrane protein</topology>
    </subcellularLocation>
</comment>
<feature type="transmembrane region" description="Helical" evidence="6">
    <location>
        <begin position="287"/>
        <end position="304"/>
    </location>
</feature>
<dbReference type="Proteomes" id="UP001213907">
    <property type="component" value="Chromosome"/>
</dbReference>
<evidence type="ECO:0000256" key="3">
    <source>
        <dbReference type="ARBA" id="ARBA00022692"/>
    </source>
</evidence>
<gene>
    <name evidence="7" type="primary">lptF</name>
    <name evidence="7" type="ORF">AFIC_001512</name>
</gene>
<evidence type="ECO:0000256" key="1">
    <source>
        <dbReference type="ARBA" id="ARBA00004651"/>
    </source>
</evidence>
<sequence>MSLISPRRLLGAIDAYVVRLTLLSFLIVLVSLTGVIWVTQALRGIDLMTAQGQTVLVFLGITGLAIPVLALIIAPLAMLLAVTHTLNRLSADSEVIVMNAAGLSPWRFLRPFMVSTVIVACLISFLAIFLAPECLRALRRWHTEIGADVLANVLQPGQFIRLDKLVLRVQERRPGGVLTGVFIDDQRNPAERINITAQNGVVQKTDKGSFLVLSDGNLQRFQADKKDPLIVAFKSYAFDMSQFSQAPQTYNYNARERFIGDLISPPEDDAVAQRNLGQFRAELHDRLLAGFYPFVFVILAFAFLGPPRTTRQGRNFAVSALVLLVLVVRIAGYACSTIAVSRPDAIIVQYAMLIIVAGVSIWMILKGVVVDPPANLTAQFARWGERLSSIRLPALRR</sequence>
<dbReference type="Pfam" id="PF03739">
    <property type="entry name" value="LptF_LptG"/>
    <property type="match status" value="1"/>
</dbReference>
<feature type="transmembrane region" description="Helical" evidence="6">
    <location>
        <begin position="347"/>
        <end position="365"/>
    </location>
</feature>
<dbReference type="PANTHER" id="PTHR33529:SF6">
    <property type="entry name" value="YJGP_YJGQ FAMILY PERMEASE"/>
    <property type="match status" value="1"/>
</dbReference>
<name>A0ABY8BUK4_AFICR</name>
<protein>
    <submittedName>
        <fullName evidence="7">LPS export ABC transporter permease LptF</fullName>
    </submittedName>
</protein>
<keyword evidence="2" id="KW-1003">Cell membrane</keyword>
<proteinExistence type="predicted"/>
<dbReference type="InterPro" id="IPR005495">
    <property type="entry name" value="LptG/LptF_permease"/>
</dbReference>
<dbReference type="PANTHER" id="PTHR33529">
    <property type="entry name" value="SLR0882 PROTEIN-RELATED"/>
    <property type="match status" value="1"/>
</dbReference>
<dbReference type="NCBIfam" id="TIGR04407">
    <property type="entry name" value="LptF_YjgP"/>
    <property type="match status" value="1"/>
</dbReference>
<organism evidence="7 8">
    <name type="scientific">Afipia carboxydohydrogena</name>
    <name type="common">Pseudomonas carboxydohydrogena</name>
    <dbReference type="NCBI Taxonomy" id="290"/>
    <lineage>
        <taxon>Bacteria</taxon>
        <taxon>Pseudomonadati</taxon>
        <taxon>Pseudomonadota</taxon>
        <taxon>Alphaproteobacteria</taxon>
        <taxon>Hyphomicrobiales</taxon>
        <taxon>Nitrobacteraceae</taxon>
        <taxon>Afipia</taxon>
    </lineage>
</organism>
<evidence type="ECO:0000256" key="2">
    <source>
        <dbReference type="ARBA" id="ARBA00022475"/>
    </source>
</evidence>
<accession>A0ABY8BUK4</accession>
<keyword evidence="3 6" id="KW-0812">Transmembrane</keyword>
<evidence type="ECO:0000313" key="7">
    <source>
        <dbReference type="EMBL" id="WEF52996.1"/>
    </source>
</evidence>
<reference evidence="7 8" key="1">
    <citation type="submission" date="2022-11" db="EMBL/GenBank/DDBJ databases">
        <authorList>
            <person name="Siebert D."/>
            <person name="Busche T."/>
            <person name="Saydam E."/>
            <person name="Kalinowski J."/>
            <person name="Ruckert C."/>
            <person name="Blombach B."/>
        </authorList>
    </citation>
    <scope>NUCLEOTIDE SEQUENCE [LARGE SCALE GENOMIC DNA]</scope>
    <source>
        <strain evidence="7 8">DSM 1083</strain>
    </source>
</reference>
<feature type="transmembrane region" description="Helical" evidence="6">
    <location>
        <begin position="112"/>
        <end position="131"/>
    </location>
</feature>
<feature type="transmembrane region" description="Helical" evidence="6">
    <location>
        <begin position="54"/>
        <end position="82"/>
    </location>
</feature>
<keyword evidence="4 6" id="KW-1133">Transmembrane helix</keyword>
<evidence type="ECO:0000256" key="4">
    <source>
        <dbReference type="ARBA" id="ARBA00022989"/>
    </source>
</evidence>
<evidence type="ECO:0000256" key="5">
    <source>
        <dbReference type="ARBA" id="ARBA00023136"/>
    </source>
</evidence>
<evidence type="ECO:0000313" key="8">
    <source>
        <dbReference type="Proteomes" id="UP001213907"/>
    </source>
</evidence>